<keyword evidence="2" id="KW-0560">Oxidoreductase</keyword>
<sequence length="305" mass="33485">MNFFLETLKVLILSIYYNLEAFVKLFIPARRKSVSGETVLITGAGSGIGRLMALEFATKNVTLVLWDISQEGNKETAHLVKERGASSVHTYICDCSKKPEVYRVADQVKREVGDVTILINNAGIVTGKKFMDAPDSLVEKTMEVNALAHFWTYKAFLPAMMASNHGHLVSIASSAGLIGVNGLADYCASKFAAVGFAESVALELLAKGKDGIKTTIVCPFFINTGMFDGCNSKWPRLIPILDPTYVAKKVVDAILTDQVYLLLPKSLYFIMALKNIVPTKLGLVLGEYFGAFNFMDSFKGREKKE</sequence>
<dbReference type="InterPro" id="IPR020904">
    <property type="entry name" value="Sc_DH/Rdtase_CS"/>
</dbReference>
<keyword evidence="3" id="KW-0520">NAD</keyword>
<dbReference type="GO" id="GO:0005811">
    <property type="term" value="C:lipid droplet"/>
    <property type="evidence" value="ECO:0007669"/>
    <property type="project" value="TreeGrafter"/>
</dbReference>
<dbReference type="FunFam" id="3.40.50.720:FF:000202">
    <property type="entry name" value="Short-chain dehydrogenase/reductase family 16C member 6"/>
    <property type="match status" value="1"/>
</dbReference>
<reference evidence="5" key="1">
    <citation type="thesis" date="2021" institute="BYU ScholarsArchive" country="Provo, UT, USA">
        <title>Applications of and Algorithms for Genome Assembly and Genomic Analyses with an Emphasis on Marine Teleosts.</title>
        <authorList>
            <person name="Pickett B.D."/>
        </authorList>
    </citation>
    <scope>NUCLEOTIDE SEQUENCE</scope>
    <source>
        <strain evidence="5">HI-2016</strain>
    </source>
</reference>
<dbReference type="PANTHER" id="PTHR24322:SF746">
    <property type="entry name" value="SHORT CHAIN DEHYDROGENASE_REDUCTASE FAMILY 16C MEMBER 5"/>
    <property type="match status" value="1"/>
</dbReference>
<dbReference type="InterPro" id="IPR002347">
    <property type="entry name" value="SDR_fam"/>
</dbReference>
<evidence type="ECO:0000313" key="5">
    <source>
        <dbReference type="EMBL" id="KAG9347987.1"/>
    </source>
</evidence>
<organism evidence="5 6">
    <name type="scientific">Albula glossodonta</name>
    <name type="common">roundjaw bonefish</name>
    <dbReference type="NCBI Taxonomy" id="121402"/>
    <lineage>
        <taxon>Eukaryota</taxon>
        <taxon>Metazoa</taxon>
        <taxon>Chordata</taxon>
        <taxon>Craniata</taxon>
        <taxon>Vertebrata</taxon>
        <taxon>Euteleostomi</taxon>
        <taxon>Actinopterygii</taxon>
        <taxon>Neopterygii</taxon>
        <taxon>Teleostei</taxon>
        <taxon>Albuliformes</taxon>
        <taxon>Albulidae</taxon>
        <taxon>Albula</taxon>
    </lineage>
</organism>
<dbReference type="PRINTS" id="PR00080">
    <property type="entry name" value="SDRFAMILY"/>
</dbReference>
<dbReference type="AlphaFoldDB" id="A0A8T2PGR8"/>
<dbReference type="InterPro" id="IPR036291">
    <property type="entry name" value="NAD(P)-bd_dom_sf"/>
</dbReference>
<comment type="caution">
    <text evidence="5">The sequence shown here is derived from an EMBL/GenBank/DDBJ whole genome shotgun (WGS) entry which is preliminary data.</text>
</comment>
<dbReference type="EMBL" id="JAFBMS010000012">
    <property type="protein sequence ID" value="KAG9347987.1"/>
    <property type="molecule type" value="Genomic_DNA"/>
</dbReference>
<dbReference type="OrthoDB" id="10253736at2759"/>
<dbReference type="Gene3D" id="3.40.50.720">
    <property type="entry name" value="NAD(P)-binding Rossmann-like Domain"/>
    <property type="match status" value="1"/>
</dbReference>
<comment type="similarity">
    <text evidence="1 4">Belongs to the short-chain dehydrogenases/reductases (SDR) family.</text>
</comment>
<dbReference type="GO" id="GO:0016616">
    <property type="term" value="F:oxidoreductase activity, acting on the CH-OH group of donors, NAD or NADP as acceptor"/>
    <property type="evidence" value="ECO:0007669"/>
    <property type="project" value="TreeGrafter"/>
</dbReference>
<proteinExistence type="inferred from homology"/>
<gene>
    <name evidence="5" type="ORF">JZ751_004006</name>
</gene>
<keyword evidence="6" id="KW-1185">Reference proteome</keyword>
<dbReference type="SUPFAM" id="SSF51735">
    <property type="entry name" value="NAD(P)-binding Rossmann-fold domains"/>
    <property type="match status" value="1"/>
</dbReference>
<evidence type="ECO:0000256" key="3">
    <source>
        <dbReference type="ARBA" id="ARBA00023027"/>
    </source>
</evidence>
<dbReference type="PROSITE" id="PS00061">
    <property type="entry name" value="ADH_SHORT"/>
    <property type="match status" value="1"/>
</dbReference>
<dbReference type="PRINTS" id="PR00081">
    <property type="entry name" value="GDHRDH"/>
</dbReference>
<protein>
    <submittedName>
        <fullName evidence="5">Uncharacterized protein</fullName>
    </submittedName>
</protein>
<dbReference type="Pfam" id="PF00106">
    <property type="entry name" value="adh_short"/>
    <property type="match status" value="1"/>
</dbReference>
<evidence type="ECO:0000256" key="2">
    <source>
        <dbReference type="ARBA" id="ARBA00023002"/>
    </source>
</evidence>
<name>A0A8T2PGR8_9TELE</name>
<dbReference type="Proteomes" id="UP000824540">
    <property type="component" value="Unassembled WGS sequence"/>
</dbReference>
<evidence type="ECO:0000256" key="1">
    <source>
        <dbReference type="ARBA" id="ARBA00006484"/>
    </source>
</evidence>
<evidence type="ECO:0000256" key="4">
    <source>
        <dbReference type="RuleBase" id="RU000363"/>
    </source>
</evidence>
<dbReference type="PANTHER" id="PTHR24322">
    <property type="entry name" value="PKSB"/>
    <property type="match status" value="1"/>
</dbReference>
<dbReference type="CDD" id="cd05339">
    <property type="entry name" value="17beta-HSDXI-like_SDR_c"/>
    <property type="match status" value="1"/>
</dbReference>
<accession>A0A8T2PGR8</accession>
<evidence type="ECO:0000313" key="6">
    <source>
        <dbReference type="Proteomes" id="UP000824540"/>
    </source>
</evidence>